<feature type="transmembrane region" description="Helical" evidence="1">
    <location>
        <begin position="21"/>
        <end position="43"/>
    </location>
</feature>
<keyword evidence="4" id="KW-1185">Reference proteome</keyword>
<dbReference type="GO" id="GO:0006629">
    <property type="term" value="P:lipid metabolic process"/>
    <property type="evidence" value="ECO:0007669"/>
    <property type="project" value="InterPro"/>
</dbReference>
<feature type="domain" description="GP-PDE" evidence="2">
    <location>
        <begin position="348"/>
        <end position="579"/>
    </location>
</feature>
<feature type="transmembrane region" description="Helical" evidence="1">
    <location>
        <begin position="265"/>
        <end position="288"/>
    </location>
</feature>
<sequence length="600" mass="67571">MFRSLRGSLRVNRGGILVFELLYRIFSAVVLMEAAGRGVSFALKKSGFSYLTAGNALRFFASPFTILVLVGFLVLCLFFATLEICVLYTAFQAGVAREKMSSVQMLFFGMKNLVELFRTGNARVHLLNANFYLLTQGWIIIGLVRHIRPLSYIVTELSEFPVVKIIVWVLVAVMLGITLIYLFVPAVSTLRDVSFKDSCSQSREVLRRRWLSSVLVFGGANLIAWLIYDVSQLVLKVLAALLVVLFADKSAELALIMTVSGGVDVAALCIASVVSIYLNVGGLTFLLYRYQDKKYQWEIPPYHYYLSAGSRRVITAVVVFCLAVVGGIYAYDGIYTGVIKPSSMISEAKITSHRGNSFEAPENTLPAMEAAIESMSDYLEIDVQETKDDVVVVYHDASLKRITGVDGKLWDYTYGELLLMDFGGWFSGEYEGTRIPTLAEALETCKGRINMNIELKANHYSDTLVEQTLALIEEYDMEAQVVLSSTSYRYLKEVKEQNPDIMTGYILTAAYGNYFEDENIDFFSIRSSFVTEKLVRSAHDYGKEVHAWTVNTKGELNRMKRLQVDNIITDRPLLAREILYRENDTEDIVEFLKLALRIDK</sequence>
<protein>
    <submittedName>
        <fullName evidence="3">Glycerophosphodiester phosphodiesterase</fullName>
    </submittedName>
</protein>
<keyword evidence="1" id="KW-0812">Transmembrane</keyword>
<organism evidence="3 4">
    <name type="scientific">Fusibacillus kribbianus</name>
    <dbReference type="NCBI Taxonomy" id="3044208"/>
    <lineage>
        <taxon>Bacteria</taxon>
        <taxon>Bacillati</taxon>
        <taxon>Bacillota</taxon>
        <taxon>Clostridia</taxon>
        <taxon>Lachnospirales</taxon>
        <taxon>Lachnospiraceae</taxon>
        <taxon>Fusibacillus</taxon>
    </lineage>
</organism>
<dbReference type="GO" id="GO:0008081">
    <property type="term" value="F:phosphoric diester hydrolase activity"/>
    <property type="evidence" value="ECO:0007669"/>
    <property type="project" value="InterPro"/>
</dbReference>
<keyword evidence="1" id="KW-1133">Transmembrane helix</keyword>
<dbReference type="EMBL" id="JASGBQ010000032">
    <property type="protein sequence ID" value="MDI9243361.1"/>
    <property type="molecule type" value="Genomic_DNA"/>
</dbReference>
<feature type="transmembrane region" description="Helical" evidence="1">
    <location>
        <begin position="210"/>
        <end position="228"/>
    </location>
</feature>
<accession>A0AAP4BB81</accession>
<dbReference type="SUPFAM" id="SSF51695">
    <property type="entry name" value="PLC-like phosphodiesterases"/>
    <property type="match status" value="1"/>
</dbReference>
<proteinExistence type="predicted"/>
<evidence type="ECO:0000256" key="1">
    <source>
        <dbReference type="SAM" id="Phobius"/>
    </source>
</evidence>
<dbReference type="CDD" id="cd08579">
    <property type="entry name" value="GDPD_memb_like"/>
    <property type="match status" value="1"/>
</dbReference>
<dbReference type="Pfam" id="PF10110">
    <property type="entry name" value="GPDPase_memb"/>
    <property type="match status" value="1"/>
</dbReference>
<dbReference type="InterPro" id="IPR017946">
    <property type="entry name" value="PLC-like_Pdiesterase_TIM-brl"/>
</dbReference>
<dbReference type="PROSITE" id="PS51704">
    <property type="entry name" value="GP_PDE"/>
    <property type="match status" value="1"/>
</dbReference>
<feature type="transmembrane region" description="Helical" evidence="1">
    <location>
        <begin position="126"/>
        <end position="145"/>
    </location>
</feature>
<evidence type="ECO:0000259" key="2">
    <source>
        <dbReference type="PROSITE" id="PS51704"/>
    </source>
</evidence>
<dbReference type="PANTHER" id="PTHR46211:SF8">
    <property type="entry name" value="PHOSPHODIESTERASE"/>
    <property type="match status" value="1"/>
</dbReference>
<keyword evidence="1" id="KW-0472">Membrane</keyword>
<feature type="transmembrane region" description="Helical" evidence="1">
    <location>
        <begin position="63"/>
        <end position="91"/>
    </location>
</feature>
<gene>
    <name evidence="3" type="ORF">QJ036_12975</name>
</gene>
<name>A0AAP4BB81_9FIRM</name>
<dbReference type="InterPro" id="IPR030395">
    <property type="entry name" value="GP_PDE_dom"/>
</dbReference>
<dbReference type="Proteomes" id="UP001300383">
    <property type="component" value="Unassembled WGS sequence"/>
</dbReference>
<comment type="caution">
    <text evidence="3">The sequence shown here is derived from an EMBL/GenBank/DDBJ whole genome shotgun (WGS) entry which is preliminary data.</text>
</comment>
<dbReference type="PANTHER" id="PTHR46211">
    <property type="entry name" value="GLYCEROPHOSPHORYL DIESTER PHOSPHODIESTERASE"/>
    <property type="match status" value="1"/>
</dbReference>
<evidence type="ECO:0000313" key="3">
    <source>
        <dbReference type="EMBL" id="MDI9243361.1"/>
    </source>
</evidence>
<dbReference type="InterPro" id="IPR018476">
    <property type="entry name" value="GlyceroP-diester-Pdiesterase_M"/>
</dbReference>
<evidence type="ECO:0000313" key="4">
    <source>
        <dbReference type="Proteomes" id="UP001300383"/>
    </source>
</evidence>
<reference evidence="3 4" key="1">
    <citation type="submission" date="2023-05" db="EMBL/GenBank/DDBJ databases">
        <title>[ruminococcus] sp. nov., isolated from a pig farm feces dump.</title>
        <authorList>
            <person name="Chang Y.-H."/>
        </authorList>
    </citation>
    <scope>NUCLEOTIDE SEQUENCE [LARGE SCALE GENOMIC DNA]</scope>
    <source>
        <strain evidence="3 4">YH-rum2234</strain>
    </source>
</reference>
<dbReference type="Pfam" id="PF03009">
    <property type="entry name" value="GDPD"/>
    <property type="match status" value="1"/>
</dbReference>
<dbReference type="AlphaFoldDB" id="A0AAP4BB81"/>
<feature type="transmembrane region" description="Helical" evidence="1">
    <location>
        <begin position="313"/>
        <end position="331"/>
    </location>
</feature>
<dbReference type="Gene3D" id="3.20.20.190">
    <property type="entry name" value="Phosphatidylinositol (PI) phosphodiesterase"/>
    <property type="match status" value="1"/>
</dbReference>
<feature type="transmembrane region" description="Helical" evidence="1">
    <location>
        <begin position="165"/>
        <end position="190"/>
    </location>
</feature>